<feature type="region of interest" description="Disordered" evidence="2">
    <location>
        <begin position="2970"/>
        <end position="2990"/>
    </location>
</feature>
<dbReference type="SMART" id="SM01216">
    <property type="entry name" value="Fmp27_WPPW"/>
    <property type="match status" value="1"/>
</dbReference>
<accession>A0AAD5K9Q8</accession>
<feature type="domain" description="FMP27/BLTP2/Hobbit GFWDK motif-containing RBG unit" evidence="4">
    <location>
        <begin position="1405"/>
        <end position="1552"/>
    </location>
</feature>
<feature type="region of interest" description="Disordered" evidence="2">
    <location>
        <begin position="1611"/>
        <end position="1632"/>
    </location>
</feature>
<dbReference type="EMBL" id="JAIXMP010000013">
    <property type="protein sequence ID" value="KAI9263182.1"/>
    <property type="molecule type" value="Genomic_DNA"/>
</dbReference>
<feature type="region of interest" description="Disordered" evidence="2">
    <location>
        <begin position="2698"/>
        <end position="2729"/>
    </location>
</feature>
<dbReference type="InterPro" id="IPR019449">
    <property type="entry name" value="FMP27_WPPW_RBG"/>
</dbReference>
<feature type="region of interest" description="Disordered" evidence="2">
    <location>
        <begin position="1208"/>
        <end position="1265"/>
    </location>
</feature>
<feature type="region of interest" description="Disordered" evidence="2">
    <location>
        <begin position="2890"/>
        <end position="2929"/>
    </location>
</feature>
<dbReference type="Proteomes" id="UP001209540">
    <property type="component" value="Unassembled WGS sequence"/>
</dbReference>
<evidence type="ECO:0000259" key="5">
    <source>
        <dbReference type="SMART" id="SM01215"/>
    </source>
</evidence>
<proteinExistence type="predicted"/>
<keyword evidence="3" id="KW-0472">Membrane</keyword>
<evidence type="ECO:0000313" key="7">
    <source>
        <dbReference type="EMBL" id="KAI9263182.1"/>
    </source>
</evidence>
<organism evidence="7 8">
    <name type="scientific">Phascolomyces articulosus</name>
    <dbReference type="NCBI Taxonomy" id="60185"/>
    <lineage>
        <taxon>Eukaryota</taxon>
        <taxon>Fungi</taxon>
        <taxon>Fungi incertae sedis</taxon>
        <taxon>Mucoromycota</taxon>
        <taxon>Mucoromycotina</taxon>
        <taxon>Mucoromycetes</taxon>
        <taxon>Mucorales</taxon>
        <taxon>Lichtheimiaceae</taxon>
        <taxon>Phascolomyces</taxon>
    </lineage>
</organism>
<dbReference type="InterPro" id="IPR019415">
    <property type="entry name" value="FMP27_SW_RBG"/>
</dbReference>
<sequence>MSLSIYKYAFFLLFAVTILYLLRWLLELRFHLHISRVGFFSITGIRYHQGNNAKQKWSINVGKIKARLKHSTDIASSAWITIHLSDIELSISSLDALSGQQQRQLKRPSNINRRLSNMGDSLKRISWWYSLSIVKSILKFTSALPAQFVMAGLANYVDVQIDGLTVSLDHVGQICIEQLNFSSILFAAMSRVPPSSSSAATTSAAFATHINNNTMSAAEPHFTSDSGTENDGFLHTRRQRHSLKRAEHLFKEKFFEITVQVGHIGFRGADKKTEIWGLPMGSRVGISYHLSAGCLTLKDVDVTLQVDAIQIKLDHISQLVQTIRQQVPKASDMTASSVVKEQPQKEQHDQKSQRPPKKNIVASLLRLIRTLSISISDTALTCETCEGLYTSVRLHSLVLTLAAQGVVGSNRTRERASLYVIQGDIDLITWSIFNNKPDLATECIEPVHIPKTKVSATITEAILTGKHDRLQQNQQQRQQDGKKQRRASGPAMLLSSMALEQVVGNNALTQRFLRVSITLRDPKFTVDVDKKRLLDSILQKEKKKNAHLDEVLASQSLSNIKENKWMNKRLLGDLPRVLFAVNIERPLLDFCNSAVKANYGHGLVIVNGISLEFSGEYIPRTTSTTSPPPSPSYDDLDDGMRKRRQPKSWVKLFRKSWKPKNPAPQANLETDWNYHMRTAVKIDTVTVLHSRTVNSMATMTTIKEDSFVGVDHADLTLRTQLLAEASSNDRIDVIWDWEKQENEAEVSIASPSLNLSSKTADGQKAVDFWVDRVIRLLGNNCVPTPNRGNPAMMDGPSKFDIATFAAHVKATVGVNNVSIMMSGVDKGIKGKREIPQQYMDNAPTQDITTHLIMLLESFSAGFTGVAIARTHNHHRRSTSSNESYNRDKDELGFRPRLGNIRGQLRQFTIRRKFQVGDQPEESDKLLFWCSHINMATDVAMEGLSVCLSPAIVVKKCGLVYSIDAHYAILVALQAVKDTKARLSQQKNEQQPIESSSNKNMLLLKVQIQVNRTDISFTLPNNVRLYLRMDEVKSQGQSSGVPVAPGDDDQPIITARNVMLFGLSPFKEGKWEQLIELDNIEFSRIHGDNEDGKTTHQLGISKLFLRVPYKFVVASIVDNAVSFTKAVKTMHGRFSGTHPFTYLGPVLSPGPRKLPYMCLKCGSFRLQFDDDPFESRLRVIYRTGLAEQLGRMALDQAFEEKAQTFVQSPNIKDTSRKGIDSDQARSRFLSSDKAKSTTATMSNGSEQSEDMAGAGDGIGVDNESNGSAADAHVNEVWHMLQQHNSDTWIKHINAAIDREEKDHDESRVSDYWRVGQLNDVYDDDGDNDVASLFYIETLPLPPHPPLFDFTMMNMILQISIPDFPLEDTRLFVHQNGKGIPIDTKFSTLIPFKLNWKAGETWAQIRDYPLPMLLVPPPKDDSEVAWSLLGNYVLGDQLGHLDASRRITIPIIDTLNYTIDIARTTTPAKFYSIVNINVHTQDMSTISWSVPYQPAIQDISRTFDSFTRAPVDPSPKIGFWDKIRLIIHTKTKISFVGGGDFAFLMKGTRDPYDTSERGFGLAKVWSNNVDWLLGHENPENEFMQIISQDYAFGVPDLVHGGYTSTYVLPGVSRPLDSSSDQEKQGDGSSSLATPKRKRTLTSLLPVRRSDPRFVKVALKLTDGIRMGIGCQLERVCPPGCSNCDSDDFMRRASMNTRPDLTRCRFLTFLPHYKVNLKTPKSVQAIGEEKAKHYDAYEGFRSNFIHLSISIVKIAAEKPEKIDITNATMNSMHLTPGFIDHFVTWFRLFGGAMSYPMRNGPLFPRLDPRPTKKFGKHMRSMKYKVVLHPLTIGYFYKDQNSIEDRRVEDMGDSVGLKALVSAFNVDIHQRREMTDVENHKLDQKRLKANWPMHEAEVHLKSIDLRAVHVQYSATKDSEASQYSTSIPSVAVEGMTGSGDSSDNNSGLDPDLMDGLDRDENEDTEPSDWVDFDDFIELQVMHPDIVPIVQVLPFAYSPCMYYLKQTNRADREKYRYLRNTHNCIMGTAGDTREIQMGIVRQRCQNIDVQIKKHQARLHAVESKLTDSGQNDEKLLKESRTIVDKTELLFEKRNLLQRYLRELSTQTMPNVSGSNGITGDQGSIPGSTIFGRDSLSAWEELMGHFKQRCIVHNPQIIWNNAVRNIAYHFLDVRAHRKALDYYTSMRAVKFLRDLIDESSQKERDSWKRDSVVVNDDDDTFDSHMAQELIEKLLSEQHTKFVALNETEEDLENNKKIDMDMPDGNVNDPEIQRKSIPAGYEMKSNYLIDLLHPQISMQSDRDPDSLVLLANERIQVKGFNIFDMNAADVEEMDLVKNRTIVSLDNSQVFVAKKERFDTVDLLFDNHYGAKQTDRWLAWVPPEMLINYIKRSDKFQRVAHRLASTVQYDKYNQLRFKTNPTAFAYNHPFEDRCDSVHLNIPELSLTANSSHYNAIFEVVTDLLLYKEPAKKERLARLREIMMAADRNSLGKAIERIITLQDRVRQLSQNYTRYRLNLSNLDQNRVDEFLNIRASKYEHCEELYLGMEAIKLTQQSNARKNYHEPKTNLKFVFVAEKLLWEMLQDNDMPLCEWNLVNTTYILTSKEDRSSSNTFEVDMLTVKNKTSSPVFSEVLGPYIDPRKSITPDFSRHKMLRGYLVDLPPVGGIPVTQHLEVNLYPLRLQMTYEFGKAMASYVFPAERRQKLSSSTTTDAPRSPVSPSAATNTLIATDGGGEGSIHHSISSNEIRIMDEPEIVVPNNELQSGEPAPEMTTSLSAPPSGKKGGLKNGKKKHAKKSVVDDLSVMKKRASSNRAFLLVKIPGTRHCLSYQGQKEKNIEDLRDFAFQQPNLEYRNKTWSWFELMSIIKKDFMRAAVLHNSTALLKEKLMIRRHPRERLVESNISTQSNPSHFVTDGYNSPDDGSESSDSSNEELDELESDAVSLRSVSMWEMEHVSEPVHHTHTRRLLPWSLRSRKRQIADTNSTGVHPHEDIRNEKRHSIDSLDIRETSSMLDEELTVKGRMLLGKKYSGPIYSFSNPKPNSKGKRPITHRTES</sequence>
<feature type="compositionally biased region" description="Low complexity" evidence="2">
    <location>
        <begin position="1934"/>
        <end position="1946"/>
    </location>
</feature>
<gene>
    <name evidence="7" type="ORF">BDA99DRAFT_509530</name>
</gene>
<comment type="caution">
    <text evidence="7">The sequence shown here is derived from an EMBL/GenBank/DDBJ whole genome shotgun (WGS) entry which is preliminary data.</text>
</comment>
<protein>
    <submittedName>
        <fullName evidence="7">Golgi-body localization protein domain-containing protein</fullName>
    </submittedName>
</protein>
<evidence type="ECO:0000259" key="4">
    <source>
        <dbReference type="SMART" id="SM01214"/>
    </source>
</evidence>
<dbReference type="PANTHER" id="PTHR15678">
    <property type="entry name" value="ANTIGEN MLAA-22-RELATED"/>
    <property type="match status" value="1"/>
</dbReference>
<feature type="compositionally biased region" description="Acidic residues" evidence="2">
    <location>
        <begin position="2913"/>
        <end position="2929"/>
    </location>
</feature>
<dbReference type="PANTHER" id="PTHR15678:SF6">
    <property type="entry name" value="BRIDGE-LIKE LIPID TRANSFER PROTEIN FAMILY MEMBER 2"/>
    <property type="match status" value="1"/>
</dbReference>
<feature type="region of interest" description="Disordered" evidence="2">
    <location>
        <begin position="332"/>
        <end position="356"/>
    </location>
</feature>
<keyword evidence="3" id="KW-0812">Transmembrane</keyword>
<keyword evidence="3" id="KW-1133">Transmembrane helix</keyword>
<name>A0AAD5K9Q8_9FUNG</name>
<dbReference type="SMART" id="SM01215">
    <property type="entry name" value="Fmp27_SW"/>
    <property type="match status" value="1"/>
</dbReference>
<dbReference type="InterPro" id="IPR045167">
    <property type="entry name" value="Hobbit"/>
</dbReference>
<feature type="compositionally biased region" description="Polar residues" evidence="2">
    <location>
        <begin position="2892"/>
        <end position="2902"/>
    </location>
</feature>
<feature type="compositionally biased region" description="Basic and acidic residues" evidence="2">
    <location>
        <begin position="2979"/>
        <end position="2990"/>
    </location>
</feature>
<feature type="region of interest" description="Disordered" evidence="2">
    <location>
        <begin position="467"/>
        <end position="487"/>
    </location>
</feature>
<dbReference type="InterPro" id="IPR019441">
    <property type="entry name" value="FMP27/BLTP2/Hobbit_GFWDK_RBG"/>
</dbReference>
<feature type="region of interest" description="Disordered" evidence="2">
    <location>
        <begin position="3022"/>
        <end position="3046"/>
    </location>
</feature>
<reference evidence="7" key="2">
    <citation type="submission" date="2023-02" db="EMBL/GenBank/DDBJ databases">
        <authorList>
            <consortium name="DOE Joint Genome Institute"/>
            <person name="Mondo S.J."/>
            <person name="Chang Y."/>
            <person name="Wang Y."/>
            <person name="Ahrendt S."/>
            <person name="Andreopoulos W."/>
            <person name="Barry K."/>
            <person name="Beard J."/>
            <person name="Benny G.L."/>
            <person name="Blankenship S."/>
            <person name="Bonito G."/>
            <person name="Cuomo C."/>
            <person name="Desiro A."/>
            <person name="Gervers K.A."/>
            <person name="Hundley H."/>
            <person name="Kuo A."/>
            <person name="LaButti K."/>
            <person name="Lang B.F."/>
            <person name="Lipzen A."/>
            <person name="O'Donnell K."/>
            <person name="Pangilinan J."/>
            <person name="Reynolds N."/>
            <person name="Sandor L."/>
            <person name="Smith M.W."/>
            <person name="Tsang A."/>
            <person name="Grigoriev I.V."/>
            <person name="Stajich J.E."/>
            <person name="Spatafora J.W."/>
        </authorList>
    </citation>
    <scope>NUCLEOTIDE SEQUENCE</scope>
    <source>
        <strain evidence="7">RSA 2281</strain>
    </source>
</reference>
<evidence type="ECO:0000256" key="3">
    <source>
        <dbReference type="SAM" id="Phobius"/>
    </source>
</evidence>
<feature type="transmembrane region" description="Helical" evidence="3">
    <location>
        <begin position="6"/>
        <end position="26"/>
    </location>
</feature>
<feature type="compositionally biased region" description="Polar residues" evidence="2">
    <location>
        <begin position="2698"/>
        <end position="2720"/>
    </location>
</feature>
<feature type="region of interest" description="Disordered" evidence="2">
    <location>
        <begin position="1927"/>
        <end position="1963"/>
    </location>
</feature>
<keyword evidence="1" id="KW-0175">Coiled coil</keyword>
<feature type="region of interest" description="Disordered" evidence="2">
    <location>
        <begin position="2752"/>
        <end position="2790"/>
    </location>
</feature>
<evidence type="ECO:0000313" key="8">
    <source>
        <dbReference type="Proteomes" id="UP001209540"/>
    </source>
</evidence>
<feature type="compositionally biased region" description="Polar residues" evidence="2">
    <location>
        <begin position="1235"/>
        <end position="1245"/>
    </location>
</feature>
<feature type="domain" description="FMP27 WPPW motif-containing RBG unit" evidence="6">
    <location>
        <begin position="1852"/>
        <end position="2378"/>
    </location>
</feature>
<dbReference type="Pfam" id="PF10344">
    <property type="entry name" value="Hobbit"/>
    <property type="match status" value="1"/>
</dbReference>
<evidence type="ECO:0000259" key="6">
    <source>
        <dbReference type="SMART" id="SM01216"/>
    </source>
</evidence>
<feature type="compositionally biased region" description="Basic and acidic residues" evidence="2">
    <location>
        <begin position="342"/>
        <end position="352"/>
    </location>
</feature>
<feature type="compositionally biased region" description="Basic residues" evidence="2">
    <location>
        <begin position="2776"/>
        <end position="2788"/>
    </location>
</feature>
<feature type="domain" description="FMP27 SW motif-containing RBG unit" evidence="5">
    <location>
        <begin position="1274"/>
        <end position="1387"/>
    </location>
</feature>
<feature type="region of interest" description="Disordered" evidence="2">
    <location>
        <begin position="619"/>
        <end position="642"/>
    </location>
</feature>
<feature type="coiled-coil region" evidence="1">
    <location>
        <begin position="2482"/>
        <end position="2516"/>
    </location>
</feature>
<reference evidence="7" key="1">
    <citation type="journal article" date="2022" name="IScience">
        <title>Evolution of zygomycete secretomes and the origins of terrestrial fungal ecologies.</title>
        <authorList>
            <person name="Chang Y."/>
            <person name="Wang Y."/>
            <person name="Mondo S."/>
            <person name="Ahrendt S."/>
            <person name="Andreopoulos W."/>
            <person name="Barry K."/>
            <person name="Beard J."/>
            <person name="Benny G.L."/>
            <person name="Blankenship S."/>
            <person name="Bonito G."/>
            <person name="Cuomo C."/>
            <person name="Desiro A."/>
            <person name="Gervers K.A."/>
            <person name="Hundley H."/>
            <person name="Kuo A."/>
            <person name="LaButti K."/>
            <person name="Lang B.F."/>
            <person name="Lipzen A."/>
            <person name="O'Donnell K."/>
            <person name="Pangilinan J."/>
            <person name="Reynolds N."/>
            <person name="Sandor L."/>
            <person name="Smith M.E."/>
            <person name="Tsang A."/>
            <person name="Grigoriev I.V."/>
            <person name="Stajich J.E."/>
            <person name="Spatafora J.W."/>
        </authorList>
    </citation>
    <scope>NUCLEOTIDE SEQUENCE</scope>
    <source>
        <strain evidence="7">RSA 2281</strain>
    </source>
</reference>
<evidence type="ECO:0000256" key="2">
    <source>
        <dbReference type="SAM" id="MobiDB-lite"/>
    </source>
</evidence>
<dbReference type="SMART" id="SM01214">
    <property type="entry name" value="Fmp27_GFWDK"/>
    <property type="match status" value="1"/>
</dbReference>
<feature type="compositionally biased region" description="Basic and acidic residues" evidence="2">
    <location>
        <begin position="1212"/>
        <end position="1234"/>
    </location>
</feature>
<evidence type="ECO:0000256" key="1">
    <source>
        <dbReference type="SAM" id="Coils"/>
    </source>
</evidence>
<keyword evidence="8" id="KW-1185">Reference proteome</keyword>
<feature type="compositionally biased region" description="Basic residues" evidence="2">
    <location>
        <begin position="3034"/>
        <end position="3046"/>
    </location>
</feature>
<feature type="compositionally biased region" description="Acidic residues" evidence="2">
    <location>
        <begin position="1947"/>
        <end position="1963"/>
    </location>
</feature>